<evidence type="ECO:0000313" key="9">
    <source>
        <dbReference type="Proteomes" id="UP001438707"/>
    </source>
</evidence>
<dbReference type="PANTHER" id="PTHR12356">
    <property type="entry name" value="NUCLEAR MOVEMENT PROTEIN NUDC"/>
    <property type="match status" value="1"/>
</dbReference>
<sequence length="312" mass="35412">MAAMHEAEELPPRECANCGATEALLRCSRCHGAFFCGVKCQKAYWPFHRSDCYRNEFADQIENREPKFARWMRSHRKLAVLKDDEVDRLERASKAAVGDTREDVMDSMYGRLIPKPAEPKYSGEDIVRMRRRDEDLSHMVASTSADMLEWKDITVPESLGMDCDSYKWYQNQTYVEVHALLKGCQPSKVALQLTTTHLSIVLDTRPLLSGELHSEIKSDASTWYIENKILHIIMMKRNRRGSYASGSTNADTFWFSPLQKGPAEATIPVQHPPTSYYSSYAELENGGPLALPPPRSSHHNAQQNSIMDITAP</sequence>
<dbReference type="AlphaFoldDB" id="A0AAW1RRT6"/>
<feature type="domain" description="CS" evidence="7">
    <location>
        <begin position="161"/>
        <end position="258"/>
    </location>
</feature>
<proteinExistence type="predicted"/>
<dbReference type="Gene3D" id="2.60.40.790">
    <property type="match status" value="1"/>
</dbReference>
<dbReference type="GO" id="GO:0008270">
    <property type="term" value="F:zinc ion binding"/>
    <property type="evidence" value="ECO:0007669"/>
    <property type="project" value="UniProtKB-KW"/>
</dbReference>
<dbReference type="CDD" id="cd06467">
    <property type="entry name" value="p23_NUDC_like"/>
    <property type="match status" value="1"/>
</dbReference>
<reference evidence="8 9" key="1">
    <citation type="journal article" date="2024" name="Nat. Commun.">
        <title>Phylogenomics reveals the evolutionary origins of lichenization in chlorophyte algae.</title>
        <authorList>
            <person name="Puginier C."/>
            <person name="Libourel C."/>
            <person name="Otte J."/>
            <person name="Skaloud P."/>
            <person name="Haon M."/>
            <person name="Grisel S."/>
            <person name="Petersen M."/>
            <person name="Berrin J.G."/>
            <person name="Delaux P.M."/>
            <person name="Dal Grande F."/>
            <person name="Keller J."/>
        </authorList>
    </citation>
    <scope>NUCLEOTIDE SEQUENCE [LARGE SCALE GENOMIC DNA]</scope>
    <source>
        <strain evidence="8 9">SAG 2145</strain>
    </source>
</reference>
<dbReference type="InterPro" id="IPR002893">
    <property type="entry name" value="Znf_MYND"/>
</dbReference>
<dbReference type="PROSITE" id="PS01360">
    <property type="entry name" value="ZF_MYND_1"/>
    <property type="match status" value="1"/>
</dbReference>
<protein>
    <recommendedName>
        <fullName evidence="10">MYND-type domain-containing protein</fullName>
    </recommendedName>
</protein>
<evidence type="ECO:0000259" key="7">
    <source>
        <dbReference type="PROSITE" id="PS51203"/>
    </source>
</evidence>
<dbReference type="InterPro" id="IPR037898">
    <property type="entry name" value="NudC_fam"/>
</dbReference>
<evidence type="ECO:0000256" key="4">
    <source>
        <dbReference type="PROSITE-ProRule" id="PRU00134"/>
    </source>
</evidence>
<feature type="compositionally biased region" description="Polar residues" evidence="5">
    <location>
        <begin position="299"/>
        <end position="312"/>
    </location>
</feature>
<evidence type="ECO:0000256" key="5">
    <source>
        <dbReference type="SAM" id="MobiDB-lite"/>
    </source>
</evidence>
<dbReference type="GO" id="GO:0006457">
    <property type="term" value="P:protein folding"/>
    <property type="evidence" value="ECO:0007669"/>
    <property type="project" value="TreeGrafter"/>
</dbReference>
<dbReference type="Gene3D" id="6.10.140.2220">
    <property type="match status" value="1"/>
</dbReference>
<dbReference type="PROSITE" id="PS50865">
    <property type="entry name" value="ZF_MYND_2"/>
    <property type="match status" value="1"/>
</dbReference>
<comment type="caution">
    <text evidence="8">The sequence shown here is derived from an EMBL/GenBank/DDBJ whole genome shotgun (WGS) entry which is preliminary data.</text>
</comment>
<dbReference type="Pfam" id="PF04969">
    <property type="entry name" value="CS"/>
    <property type="match status" value="1"/>
</dbReference>
<evidence type="ECO:0000256" key="2">
    <source>
        <dbReference type="ARBA" id="ARBA00022771"/>
    </source>
</evidence>
<dbReference type="InterPro" id="IPR008978">
    <property type="entry name" value="HSP20-like_chaperone"/>
</dbReference>
<keyword evidence="2 4" id="KW-0863">Zinc-finger</keyword>
<evidence type="ECO:0000256" key="1">
    <source>
        <dbReference type="ARBA" id="ARBA00022723"/>
    </source>
</evidence>
<name>A0AAW1RRT6_9CHLO</name>
<accession>A0AAW1RRT6</accession>
<keyword evidence="9" id="KW-1185">Reference proteome</keyword>
<dbReference type="Proteomes" id="UP001438707">
    <property type="component" value="Unassembled WGS sequence"/>
</dbReference>
<keyword evidence="3" id="KW-0862">Zinc</keyword>
<dbReference type="InterPro" id="IPR007052">
    <property type="entry name" value="CS_dom"/>
</dbReference>
<dbReference type="EMBL" id="JALJOS010000007">
    <property type="protein sequence ID" value="KAK9836491.1"/>
    <property type="molecule type" value="Genomic_DNA"/>
</dbReference>
<gene>
    <name evidence="8" type="ORF">WJX74_001619</name>
</gene>
<organism evidence="8 9">
    <name type="scientific">Apatococcus lobatus</name>
    <dbReference type="NCBI Taxonomy" id="904363"/>
    <lineage>
        <taxon>Eukaryota</taxon>
        <taxon>Viridiplantae</taxon>
        <taxon>Chlorophyta</taxon>
        <taxon>core chlorophytes</taxon>
        <taxon>Trebouxiophyceae</taxon>
        <taxon>Chlorellales</taxon>
        <taxon>Chlorellaceae</taxon>
        <taxon>Apatococcus</taxon>
    </lineage>
</organism>
<feature type="region of interest" description="Disordered" evidence="5">
    <location>
        <begin position="287"/>
        <end position="312"/>
    </location>
</feature>
<dbReference type="PROSITE" id="PS51203">
    <property type="entry name" value="CS"/>
    <property type="match status" value="1"/>
</dbReference>
<dbReference type="GO" id="GO:0051082">
    <property type="term" value="F:unfolded protein binding"/>
    <property type="evidence" value="ECO:0007669"/>
    <property type="project" value="TreeGrafter"/>
</dbReference>
<dbReference type="GO" id="GO:0005737">
    <property type="term" value="C:cytoplasm"/>
    <property type="evidence" value="ECO:0007669"/>
    <property type="project" value="TreeGrafter"/>
</dbReference>
<evidence type="ECO:0000259" key="6">
    <source>
        <dbReference type="PROSITE" id="PS50865"/>
    </source>
</evidence>
<feature type="domain" description="MYND-type" evidence="6">
    <location>
        <begin position="15"/>
        <end position="52"/>
    </location>
</feature>
<evidence type="ECO:0008006" key="10">
    <source>
        <dbReference type="Google" id="ProtNLM"/>
    </source>
</evidence>
<evidence type="ECO:0000256" key="3">
    <source>
        <dbReference type="ARBA" id="ARBA00022833"/>
    </source>
</evidence>
<dbReference type="SUPFAM" id="SSF144232">
    <property type="entry name" value="HIT/MYND zinc finger-like"/>
    <property type="match status" value="1"/>
</dbReference>
<keyword evidence="1" id="KW-0479">Metal-binding</keyword>
<dbReference type="Pfam" id="PF01753">
    <property type="entry name" value="zf-MYND"/>
    <property type="match status" value="1"/>
</dbReference>
<dbReference type="SUPFAM" id="SSF49764">
    <property type="entry name" value="HSP20-like chaperones"/>
    <property type="match status" value="1"/>
</dbReference>
<evidence type="ECO:0000313" key="8">
    <source>
        <dbReference type="EMBL" id="KAK9836491.1"/>
    </source>
</evidence>